<proteinExistence type="predicted"/>
<feature type="domain" description="Photosynthesis system II assembly factor Ycf48/Hcf136-like" evidence="3">
    <location>
        <begin position="126"/>
        <end position="279"/>
    </location>
</feature>
<dbReference type="PANTHER" id="PTHR47199:SF2">
    <property type="entry name" value="PHOTOSYSTEM II STABILITY_ASSEMBLY FACTOR HCF136, CHLOROPLASTIC"/>
    <property type="match status" value="1"/>
</dbReference>
<evidence type="ECO:0000259" key="3">
    <source>
        <dbReference type="Pfam" id="PF14870"/>
    </source>
</evidence>
<dbReference type="PANTHER" id="PTHR47199">
    <property type="entry name" value="PHOTOSYSTEM II STABILITY/ASSEMBLY FACTOR HCF136, CHLOROPLASTIC"/>
    <property type="match status" value="1"/>
</dbReference>
<sequence length="323" mass="35299">MIKIFAQFSDLALAISVSLLVIFYSASPVISADTAVIAPLATQSLLLDGQRIDDTLVVVGERGHILISEDNGSSWMQCQVPTRATLTAVYFIDRQNGWVVGHDQVILRTRDGGSSWKLVYENPEAQSPLLDILFLDDNHGYAIGAYGQFLESFDAGSSWEGRWISEDDFHLNQIVAVGDQLFIAAEAGFAYRSDDQGQNWTLLDPDYQGSFFAIFPAEHNRLLLFGLRGHLFLSDDAGETWSTTTTGTEASLTSGIRLDDGSIVITGLAGVILTSHDNGSTFALHQDPERKGFSQLLQAADETIIAIGNFGVTKLSQQIFMIK</sequence>
<organism evidence="4 5">
    <name type="scientific">Desulfuromusa kysingii</name>
    <dbReference type="NCBI Taxonomy" id="37625"/>
    <lineage>
        <taxon>Bacteria</taxon>
        <taxon>Pseudomonadati</taxon>
        <taxon>Thermodesulfobacteriota</taxon>
        <taxon>Desulfuromonadia</taxon>
        <taxon>Desulfuromonadales</taxon>
        <taxon>Geopsychrobacteraceae</taxon>
        <taxon>Desulfuromusa</taxon>
    </lineage>
</organism>
<keyword evidence="1" id="KW-0602">Photosynthesis</keyword>
<gene>
    <name evidence="4" type="ORF">SAMN05660420_02909</name>
</gene>
<name>A0A1H4DE54_9BACT</name>
<dbReference type="GO" id="GO:0009523">
    <property type="term" value="C:photosystem II"/>
    <property type="evidence" value="ECO:0007669"/>
    <property type="project" value="UniProtKB-KW"/>
</dbReference>
<dbReference type="AlphaFoldDB" id="A0A1H4DE54"/>
<dbReference type="Gene3D" id="2.130.10.10">
    <property type="entry name" value="YVTN repeat-like/Quinoprotein amine dehydrogenase"/>
    <property type="match status" value="1"/>
</dbReference>
<evidence type="ECO:0000313" key="4">
    <source>
        <dbReference type="EMBL" id="SEA71004.1"/>
    </source>
</evidence>
<protein>
    <recommendedName>
        <fullName evidence="3">Photosynthesis system II assembly factor Ycf48/Hcf136-like domain-containing protein</fullName>
    </recommendedName>
</protein>
<dbReference type="Proteomes" id="UP000199409">
    <property type="component" value="Unassembled WGS sequence"/>
</dbReference>
<keyword evidence="2" id="KW-0604">Photosystem II</keyword>
<dbReference type="STRING" id="37625.SAMN05660420_02909"/>
<accession>A0A1H4DE54</accession>
<dbReference type="InterPro" id="IPR028203">
    <property type="entry name" value="PSII_CF48-like_dom"/>
</dbReference>
<dbReference type="SUPFAM" id="SSF110296">
    <property type="entry name" value="Oligoxyloglucan reducing end-specific cellobiohydrolase"/>
    <property type="match status" value="1"/>
</dbReference>
<dbReference type="OrthoDB" id="8093255at2"/>
<dbReference type="Pfam" id="PF14870">
    <property type="entry name" value="PSII_BNR"/>
    <property type="match status" value="2"/>
</dbReference>
<dbReference type="GO" id="GO:0015979">
    <property type="term" value="P:photosynthesis"/>
    <property type="evidence" value="ECO:0007669"/>
    <property type="project" value="UniProtKB-KW"/>
</dbReference>
<dbReference type="InterPro" id="IPR015943">
    <property type="entry name" value="WD40/YVTN_repeat-like_dom_sf"/>
</dbReference>
<evidence type="ECO:0000256" key="1">
    <source>
        <dbReference type="ARBA" id="ARBA00022531"/>
    </source>
</evidence>
<keyword evidence="5" id="KW-1185">Reference proteome</keyword>
<dbReference type="EMBL" id="FNQN01000010">
    <property type="protein sequence ID" value="SEA71004.1"/>
    <property type="molecule type" value="Genomic_DNA"/>
</dbReference>
<evidence type="ECO:0000256" key="2">
    <source>
        <dbReference type="ARBA" id="ARBA00023276"/>
    </source>
</evidence>
<evidence type="ECO:0000313" key="5">
    <source>
        <dbReference type="Proteomes" id="UP000199409"/>
    </source>
</evidence>
<dbReference type="PROSITE" id="PS00430">
    <property type="entry name" value="TONB_DEPENDENT_REC_1"/>
    <property type="match status" value="1"/>
</dbReference>
<feature type="domain" description="Photosynthesis system II assembly factor Ycf48/Hcf136-like" evidence="3">
    <location>
        <begin position="71"/>
        <end position="117"/>
    </location>
</feature>
<dbReference type="InterPro" id="IPR010916">
    <property type="entry name" value="TonB_box_CS"/>
</dbReference>
<reference evidence="4 5" key="1">
    <citation type="submission" date="2016-10" db="EMBL/GenBank/DDBJ databases">
        <authorList>
            <person name="de Groot N.N."/>
        </authorList>
    </citation>
    <scope>NUCLEOTIDE SEQUENCE [LARGE SCALE GENOMIC DNA]</scope>
    <source>
        <strain evidence="4 5">DSM 7343</strain>
    </source>
</reference>
<dbReference type="RefSeq" id="WP_092350119.1">
    <property type="nucleotide sequence ID" value="NZ_FNQN01000010.1"/>
</dbReference>